<accession>A0A6A5RSZ0</accession>
<dbReference type="EMBL" id="ML978966">
    <property type="protein sequence ID" value="KAF1929436.1"/>
    <property type="molecule type" value="Genomic_DNA"/>
</dbReference>
<evidence type="ECO:0000313" key="2">
    <source>
        <dbReference type="Proteomes" id="UP000800082"/>
    </source>
</evidence>
<dbReference type="Proteomes" id="UP000800082">
    <property type="component" value="Unassembled WGS sequence"/>
</dbReference>
<dbReference type="AlphaFoldDB" id="A0A6A5RSZ0"/>
<gene>
    <name evidence="1" type="ORF">M421DRAFT_138985</name>
</gene>
<evidence type="ECO:0000313" key="1">
    <source>
        <dbReference type="EMBL" id="KAF1929436.1"/>
    </source>
</evidence>
<dbReference type="GeneID" id="54345095"/>
<organism evidence="1 2">
    <name type="scientific">Didymella exigua CBS 183.55</name>
    <dbReference type="NCBI Taxonomy" id="1150837"/>
    <lineage>
        <taxon>Eukaryota</taxon>
        <taxon>Fungi</taxon>
        <taxon>Dikarya</taxon>
        <taxon>Ascomycota</taxon>
        <taxon>Pezizomycotina</taxon>
        <taxon>Dothideomycetes</taxon>
        <taxon>Pleosporomycetidae</taxon>
        <taxon>Pleosporales</taxon>
        <taxon>Pleosporineae</taxon>
        <taxon>Didymellaceae</taxon>
        <taxon>Didymella</taxon>
    </lineage>
</organism>
<sequence>MIERVCGIVKASQLRRCGSLRAKPPIQAATSLLTKNSAPHELLFHKMSPYAVTAQHLPRTSTPLHHATRVCARCANQAAGRAPSVDFHYT</sequence>
<protein>
    <submittedName>
        <fullName evidence="1">Uncharacterized protein</fullName>
    </submittedName>
</protein>
<proteinExistence type="predicted"/>
<reference evidence="1" key="1">
    <citation type="journal article" date="2020" name="Stud. Mycol.">
        <title>101 Dothideomycetes genomes: a test case for predicting lifestyles and emergence of pathogens.</title>
        <authorList>
            <person name="Haridas S."/>
            <person name="Albert R."/>
            <person name="Binder M."/>
            <person name="Bloem J."/>
            <person name="Labutti K."/>
            <person name="Salamov A."/>
            <person name="Andreopoulos B."/>
            <person name="Baker S."/>
            <person name="Barry K."/>
            <person name="Bills G."/>
            <person name="Bluhm B."/>
            <person name="Cannon C."/>
            <person name="Castanera R."/>
            <person name="Culley D."/>
            <person name="Daum C."/>
            <person name="Ezra D."/>
            <person name="Gonzalez J."/>
            <person name="Henrissat B."/>
            <person name="Kuo A."/>
            <person name="Liang C."/>
            <person name="Lipzen A."/>
            <person name="Lutzoni F."/>
            <person name="Magnuson J."/>
            <person name="Mondo S."/>
            <person name="Nolan M."/>
            <person name="Ohm R."/>
            <person name="Pangilinan J."/>
            <person name="Park H.-J."/>
            <person name="Ramirez L."/>
            <person name="Alfaro M."/>
            <person name="Sun H."/>
            <person name="Tritt A."/>
            <person name="Yoshinaga Y."/>
            <person name="Zwiers L.-H."/>
            <person name="Turgeon B."/>
            <person name="Goodwin S."/>
            <person name="Spatafora J."/>
            <person name="Crous P."/>
            <person name="Grigoriev I."/>
        </authorList>
    </citation>
    <scope>NUCLEOTIDE SEQUENCE</scope>
    <source>
        <strain evidence="1">CBS 183.55</strain>
    </source>
</reference>
<name>A0A6A5RSZ0_9PLEO</name>
<keyword evidence="2" id="KW-1185">Reference proteome</keyword>
<dbReference type="RefSeq" id="XP_033449684.1">
    <property type="nucleotide sequence ID" value="XM_033587449.1"/>
</dbReference>